<keyword evidence="3" id="KW-1185">Reference proteome</keyword>
<name>A0ABW5X894_9FLAO</name>
<accession>A0ABW5X894</accession>
<sequence length="158" mass="17948">MKPKNLIFTLVLLFSLAPFTFIQAQNTHIIILKVKTAEVTKDNTSTTCYFEETQEMSNEDYTTLVEPGDFIIWKGESTSSDLDEVIITSINYHGGHNVFGTNQLNESRDVPGTVLGEVQANTNGQEEKYIIKFKVKNNEQRRNGTFQIDPKIQVRTID</sequence>
<dbReference type="Proteomes" id="UP001597438">
    <property type="component" value="Unassembled WGS sequence"/>
</dbReference>
<keyword evidence="1" id="KW-0732">Signal</keyword>
<evidence type="ECO:0000313" key="2">
    <source>
        <dbReference type="EMBL" id="MFD2834795.1"/>
    </source>
</evidence>
<proteinExistence type="predicted"/>
<gene>
    <name evidence="2" type="ORF">ACFSYS_16005</name>
</gene>
<comment type="caution">
    <text evidence="2">The sequence shown here is derived from an EMBL/GenBank/DDBJ whole genome shotgun (WGS) entry which is preliminary data.</text>
</comment>
<dbReference type="RefSeq" id="WP_251739942.1">
    <property type="nucleotide sequence ID" value="NZ_JBHUOJ010000037.1"/>
</dbReference>
<feature type="signal peptide" evidence="1">
    <location>
        <begin position="1"/>
        <end position="24"/>
    </location>
</feature>
<evidence type="ECO:0000256" key="1">
    <source>
        <dbReference type="SAM" id="SignalP"/>
    </source>
</evidence>
<dbReference type="EMBL" id="JBHUOJ010000037">
    <property type="protein sequence ID" value="MFD2834795.1"/>
    <property type="molecule type" value="Genomic_DNA"/>
</dbReference>
<reference evidence="3" key="1">
    <citation type="journal article" date="2019" name="Int. J. Syst. Evol. Microbiol.">
        <title>The Global Catalogue of Microorganisms (GCM) 10K type strain sequencing project: providing services to taxonomists for standard genome sequencing and annotation.</title>
        <authorList>
            <consortium name="The Broad Institute Genomics Platform"/>
            <consortium name="The Broad Institute Genome Sequencing Center for Infectious Disease"/>
            <person name="Wu L."/>
            <person name="Ma J."/>
        </authorList>
    </citation>
    <scope>NUCLEOTIDE SEQUENCE [LARGE SCALE GENOMIC DNA]</scope>
    <source>
        <strain evidence="3">KCTC 52925</strain>
    </source>
</reference>
<organism evidence="2 3">
    <name type="scientific">Christiangramia antarctica</name>
    <dbReference type="NCBI Taxonomy" id="2058158"/>
    <lineage>
        <taxon>Bacteria</taxon>
        <taxon>Pseudomonadati</taxon>
        <taxon>Bacteroidota</taxon>
        <taxon>Flavobacteriia</taxon>
        <taxon>Flavobacteriales</taxon>
        <taxon>Flavobacteriaceae</taxon>
        <taxon>Christiangramia</taxon>
    </lineage>
</organism>
<evidence type="ECO:0000313" key="3">
    <source>
        <dbReference type="Proteomes" id="UP001597438"/>
    </source>
</evidence>
<protein>
    <submittedName>
        <fullName evidence="2">Uncharacterized protein</fullName>
    </submittedName>
</protein>
<feature type="chain" id="PRO_5046794468" evidence="1">
    <location>
        <begin position="25"/>
        <end position="158"/>
    </location>
</feature>